<reference evidence="2" key="1">
    <citation type="submission" date="2020-03" db="EMBL/GenBank/DDBJ databases">
        <title>The deep terrestrial virosphere.</title>
        <authorList>
            <person name="Holmfeldt K."/>
            <person name="Nilsson E."/>
            <person name="Simone D."/>
            <person name="Lopez-Fernandez M."/>
            <person name="Wu X."/>
            <person name="de Brujin I."/>
            <person name="Lundin D."/>
            <person name="Andersson A."/>
            <person name="Bertilsson S."/>
            <person name="Dopson M."/>
        </authorList>
    </citation>
    <scope>NUCLEOTIDE SEQUENCE</scope>
    <source>
        <strain evidence="2">MM415B01486</strain>
    </source>
</reference>
<accession>A0A6M3ILN9</accession>
<feature type="region of interest" description="Disordered" evidence="1">
    <location>
        <begin position="84"/>
        <end position="120"/>
    </location>
</feature>
<proteinExistence type="predicted"/>
<dbReference type="EMBL" id="MT141312">
    <property type="protein sequence ID" value="QJA58191.1"/>
    <property type="molecule type" value="Genomic_DNA"/>
</dbReference>
<evidence type="ECO:0000313" key="2">
    <source>
        <dbReference type="EMBL" id="QJA58191.1"/>
    </source>
</evidence>
<name>A0A6M3ILN9_9ZZZZ</name>
<protein>
    <submittedName>
        <fullName evidence="2">Uncharacterized protein</fullName>
    </submittedName>
</protein>
<evidence type="ECO:0000256" key="1">
    <source>
        <dbReference type="SAM" id="MobiDB-lite"/>
    </source>
</evidence>
<gene>
    <name evidence="2" type="ORF">MM415B01486_0013</name>
</gene>
<dbReference type="AlphaFoldDB" id="A0A6M3ILN9"/>
<sequence length="120" mass="12954">MGYLMAHIVGPLGKVTAYRMLADKGLGLPRRGIHVGGGIHVDLNAPERPGWTLHGDDIREHPTAKPARYSTMAFPPAALHGLSTAEAAQSAHDYDEAEELGKDWEPVEAAPRVAPKEVDR</sequence>
<organism evidence="2">
    <name type="scientific">viral metagenome</name>
    <dbReference type="NCBI Taxonomy" id="1070528"/>
    <lineage>
        <taxon>unclassified sequences</taxon>
        <taxon>metagenomes</taxon>
        <taxon>organismal metagenomes</taxon>
    </lineage>
</organism>